<evidence type="ECO:0000256" key="1">
    <source>
        <dbReference type="ARBA" id="ARBA00004496"/>
    </source>
</evidence>
<dbReference type="PIRSF" id="PIRSF006276">
    <property type="entry name" value="UspA"/>
    <property type="match status" value="1"/>
</dbReference>
<evidence type="ECO:0000256" key="3">
    <source>
        <dbReference type="ARBA" id="ARBA00011738"/>
    </source>
</evidence>
<comment type="subcellular location">
    <subcellularLocation>
        <location evidence="1 5">Cytoplasm</location>
    </subcellularLocation>
</comment>
<accession>A0A831NS91</accession>
<name>A0A831NS91_9GAMM</name>
<dbReference type="PANTHER" id="PTHR46268:SF23">
    <property type="entry name" value="UNIVERSAL STRESS PROTEIN A-RELATED"/>
    <property type="match status" value="1"/>
</dbReference>
<dbReference type="Gene3D" id="3.40.50.620">
    <property type="entry name" value="HUPs"/>
    <property type="match status" value="1"/>
</dbReference>
<dbReference type="GO" id="GO:0005737">
    <property type="term" value="C:cytoplasm"/>
    <property type="evidence" value="ECO:0007669"/>
    <property type="project" value="UniProtKB-SubCell"/>
</dbReference>
<comment type="caution">
    <text evidence="7">The sequence shown here is derived from an EMBL/GenBank/DDBJ whole genome shotgun (WGS) entry which is preliminary data.</text>
</comment>
<proteinExistence type="inferred from homology"/>
<reference evidence="7" key="1">
    <citation type="journal article" date="2020" name="mSystems">
        <title>Genome- and Community-Level Interaction Insights into Carbon Utilization and Element Cycling Functions of Hydrothermarchaeota in Hydrothermal Sediment.</title>
        <authorList>
            <person name="Zhou Z."/>
            <person name="Liu Y."/>
            <person name="Xu W."/>
            <person name="Pan J."/>
            <person name="Luo Z.H."/>
            <person name="Li M."/>
        </authorList>
    </citation>
    <scope>NUCLEOTIDE SEQUENCE [LARGE SCALE GENOMIC DNA]</scope>
    <source>
        <strain evidence="7">HyVt-26</strain>
    </source>
</reference>
<feature type="domain" description="UspA" evidence="6">
    <location>
        <begin position="5"/>
        <end position="145"/>
    </location>
</feature>
<evidence type="ECO:0000259" key="6">
    <source>
        <dbReference type="Pfam" id="PF00582"/>
    </source>
</evidence>
<evidence type="ECO:0000256" key="2">
    <source>
        <dbReference type="ARBA" id="ARBA00008791"/>
    </source>
</evidence>
<sequence length="147" mass="16381">MMEVYQNILCAIDFSPYSQKAFERASILARSTGAKLTLLYVVEFFPEDRSNEQIAPENADPKHYRISRARDELAEQARRLGEIEVVQEIVVSEYSAKHEIVRFAEERQIDLIVVASHGHHGIGALLGSTADGVLHNASCDVLAVRAT</sequence>
<evidence type="ECO:0000256" key="5">
    <source>
        <dbReference type="PIRNR" id="PIRNR006276"/>
    </source>
</evidence>
<dbReference type="Pfam" id="PF00582">
    <property type="entry name" value="Usp"/>
    <property type="match status" value="1"/>
</dbReference>
<keyword evidence="4 5" id="KW-0963">Cytoplasm</keyword>
<dbReference type="PANTHER" id="PTHR46268">
    <property type="entry name" value="STRESS RESPONSE PROTEIN NHAX"/>
    <property type="match status" value="1"/>
</dbReference>
<dbReference type="EMBL" id="DRCV01000163">
    <property type="protein sequence ID" value="HDK38093.1"/>
    <property type="molecule type" value="Genomic_DNA"/>
</dbReference>
<dbReference type="Proteomes" id="UP000885822">
    <property type="component" value="Unassembled WGS sequence"/>
</dbReference>
<comment type="similarity">
    <text evidence="2 5">Belongs to the universal stress protein A family.</text>
</comment>
<evidence type="ECO:0000256" key="4">
    <source>
        <dbReference type="ARBA" id="ARBA00022490"/>
    </source>
</evidence>
<organism evidence="7">
    <name type="scientific">Thiolapillus brandeum</name>
    <dbReference type="NCBI Taxonomy" id="1076588"/>
    <lineage>
        <taxon>Bacteria</taxon>
        <taxon>Pseudomonadati</taxon>
        <taxon>Pseudomonadota</taxon>
        <taxon>Gammaproteobacteria</taxon>
        <taxon>Chromatiales</taxon>
        <taxon>Sedimenticolaceae</taxon>
        <taxon>Thiolapillus</taxon>
    </lineage>
</organism>
<dbReference type="InterPro" id="IPR006015">
    <property type="entry name" value="Universal_stress_UspA"/>
</dbReference>
<dbReference type="InterPro" id="IPR006016">
    <property type="entry name" value="UspA"/>
</dbReference>
<evidence type="ECO:0000313" key="7">
    <source>
        <dbReference type="EMBL" id="HDK38093.1"/>
    </source>
</evidence>
<protein>
    <recommendedName>
        <fullName evidence="5">Universal stress protein</fullName>
    </recommendedName>
</protein>
<dbReference type="SUPFAM" id="SSF52402">
    <property type="entry name" value="Adenine nucleotide alpha hydrolases-like"/>
    <property type="match status" value="1"/>
</dbReference>
<comment type="subunit">
    <text evidence="3">Homodimer.</text>
</comment>
<dbReference type="AlphaFoldDB" id="A0A831NS91"/>
<dbReference type="InterPro" id="IPR014729">
    <property type="entry name" value="Rossmann-like_a/b/a_fold"/>
</dbReference>
<dbReference type="PRINTS" id="PR01438">
    <property type="entry name" value="UNVRSLSTRESS"/>
</dbReference>
<dbReference type="CDD" id="cd00293">
    <property type="entry name" value="USP-like"/>
    <property type="match status" value="1"/>
</dbReference>
<gene>
    <name evidence="7" type="ORF">ENG92_03655</name>
</gene>